<dbReference type="Proteomes" id="UP000237347">
    <property type="component" value="Unassembled WGS sequence"/>
</dbReference>
<evidence type="ECO:0000256" key="2">
    <source>
        <dbReference type="ARBA" id="ARBA00023015"/>
    </source>
</evidence>
<evidence type="ECO:0000256" key="6">
    <source>
        <dbReference type="SAM" id="MobiDB-lite"/>
    </source>
</evidence>
<dbReference type="AlphaFoldDB" id="A0AAW0KWG6"/>
<dbReference type="Pfam" id="PF02362">
    <property type="entry name" value="B3"/>
    <property type="match status" value="1"/>
</dbReference>
<organism evidence="8 9">
    <name type="scientific">Quercus suber</name>
    <name type="common">Cork oak</name>
    <dbReference type="NCBI Taxonomy" id="58331"/>
    <lineage>
        <taxon>Eukaryota</taxon>
        <taxon>Viridiplantae</taxon>
        <taxon>Streptophyta</taxon>
        <taxon>Embryophyta</taxon>
        <taxon>Tracheophyta</taxon>
        <taxon>Spermatophyta</taxon>
        <taxon>Magnoliopsida</taxon>
        <taxon>eudicotyledons</taxon>
        <taxon>Gunneridae</taxon>
        <taxon>Pentapetalae</taxon>
        <taxon>rosids</taxon>
        <taxon>fabids</taxon>
        <taxon>Fagales</taxon>
        <taxon>Fagaceae</taxon>
        <taxon>Quercus</taxon>
    </lineage>
</organism>
<accession>A0AAW0KWG6</accession>
<keyword evidence="3" id="KW-0238">DNA-binding</keyword>
<dbReference type="SMART" id="SM01019">
    <property type="entry name" value="B3"/>
    <property type="match status" value="1"/>
</dbReference>
<dbReference type="EMBL" id="PKMF04000212">
    <property type="protein sequence ID" value="KAK7842939.1"/>
    <property type="molecule type" value="Genomic_DNA"/>
</dbReference>
<keyword evidence="5" id="KW-0539">Nucleus</keyword>
<keyword evidence="4" id="KW-0804">Transcription</keyword>
<dbReference type="GO" id="GO:0003677">
    <property type="term" value="F:DNA binding"/>
    <property type="evidence" value="ECO:0007669"/>
    <property type="project" value="UniProtKB-KW"/>
</dbReference>
<evidence type="ECO:0000259" key="7">
    <source>
        <dbReference type="PROSITE" id="PS50863"/>
    </source>
</evidence>
<keyword evidence="9" id="KW-1185">Reference proteome</keyword>
<dbReference type="CDD" id="cd10017">
    <property type="entry name" value="B3_DNA"/>
    <property type="match status" value="1"/>
</dbReference>
<dbReference type="PANTHER" id="PTHR31920:SF145">
    <property type="entry name" value="B3 DOMAIN-CONTAINING PROTEIN REM20-LIKE ISOFORM X1"/>
    <property type="match status" value="1"/>
</dbReference>
<keyword evidence="2" id="KW-0805">Transcription regulation</keyword>
<dbReference type="SUPFAM" id="SSF101936">
    <property type="entry name" value="DNA-binding pseudobarrel domain"/>
    <property type="match status" value="1"/>
</dbReference>
<feature type="region of interest" description="Disordered" evidence="6">
    <location>
        <begin position="133"/>
        <end position="182"/>
    </location>
</feature>
<protein>
    <submittedName>
        <fullName evidence="8">B3 domain-containing protein</fullName>
    </submittedName>
</protein>
<proteinExistence type="predicted"/>
<evidence type="ECO:0000256" key="4">
    <source>
        <dbReference type="ARBA" id="ARBA00023163"/>
    </source>
</evidence>
<sequence>MGGKVEACVECTQKCLKIHEKKKISLPAVTSFFKVMIGAKFAQVLYFPPKFAAMVPALVNQKTFLEDSSGQQWLVTISKVDGSIAFQQGWNSFSLDHGLEIGDFLVFNYVGSHFVVSIYTKSGCEKLDFPWNNNPKKRARANGNSTGKRSQRHTIDEDSMNKQGTSTSAVPMSDEEISPSQCKTNDLEEILEVPENPSDHMDTIEKNPSDHKETIERPKPMPESEYYEDTYYMINRDVGGKQRDDIMFDLSGFEMGNNSGADGTKNAAAKDVGCSTSQRSKGRLKLYGFVPVMAMAFDGGEAVVERPCRGGVGSGGFELNNDDV</sequence>
<evidence type="ECO:0000256" key="1">
    <source>
        <dbReference type="ARBA" id="ARBA00004123"/>
    </source>
</evidence>
<dbReference type="InterPro" id="IPR015300">
    <property type="entry name" value="DNA-bd_pseudobarrel_sf"/>
</dbReference>
<dbReference type="InterPro" id="IPR050655">
    <property type="entry name" value="Plant_B3_domain"/>
</dbReference>
<dbReference type="PROSITE" id="PS50863">
    <property type="entry name" value="B3"/>
    <property type="match status" value="1"/>
</dbReference>
<evidence type="ECO:0000313" key="8">
    <source>
        <dbReference type="EMBL" id="KAK7842939.1"/>
    </source>
</evidence>
<reference evidence="8 9" key="1">
    <citation type="journal article" date="2018" name="Sci. Data">
        <title>The draft genome sequence of cork oak.</title>
        <authorList>
            <person name="Ramos A.M."/>
            <person name="Usie A."/>
            <person name="Barbosa P."/>
            <person name="Barros P.M."/>
            <person name="Capote T."/>
            <person name="Chaves I."/>
            <person name="Simoes F."/>
            <person name="Abreu I."/>
            <person name="Carrasquinho I."/>
            <person name="Faro C."/>
            <person name="Guimaraes J.B."/>
            <person name="Mendonca D."/>
            <person name="Nobrega F."/>
            <person name="Rodrigues L."/>
            <person name="Saibo N.J.M."/>
            <person name="Varela M.C."/>
            <person name="Egas C."/>
            <person name="Matos J."/>
            <person name="Miguel C.M."/>
            <person name="Oliveira M.M."/>
            <person name="Ricardo C.P."/>
            <person name="Goncalves S."/>
        </authorList>
    </citation>
    <scope>NUCLEOTIDE SEQUENCE [LARGE SCALE GENOMIC DNA]</scope>
    <source>
        <strain evidence="9">cv. HL8</strain>
    </source>
</reference>
<dbReference type="InterPro" id="IPR003340">
    <property type="entry name" value="B3_DNA-bd"/>
</dbReference>
<feature type="region of interest" description="Disordered" evidence="6">
    <location>
        <begin position="197"/>
        <end position="218"/>
    </location>
</feature>
<evidence type="ECO:0000313" key="9">
    <source>
        <dbReference type="Proteomes" id="UP000237347"/>
    </source>
</evidence>
<comment type="caution">
    <text evidence="8">The sequence shown here is derived from an EMBL/GenBank/DDBJ whole genome shotgun (WGS) entry which is preliminary data.</text>
</comment>
<name>A0AAW0KWG6_QUESU</name>
<dbReference type="Gene3D" id="2.40.330.10">
    <property type="entry name" value="DNA-binding pseudobarrel domain"/>
    <property type="match status" value="1"/>
</dbReference>
<dbReference type="GO" id="GO:0005634">
    <property type="term" value="C:nucleus"/>
    <property type="evidence" value="ECO:0007669"/>
    <property type="project" value="UniProtKB-SubCell"/>
</dbReference>
<gene>
    <name evidence="8" type="ORF">CFP56_013203</name>
</gene>
<comment type="subcellular location">
    <subcellularLocation>
        <location evidence="1">Nucleus</location>
    </subcellularLocation>
</comment>
<feature type="domain" description="TF-B3" evidence="7">
    <location>
        <begin position="30"/>
        <end position="122"/>
    </location>
</feature>
<evidence type="ECO:0000256" key="3">
    <source>
        <dbReference type="ARBA" id="ARBA00023125"/>
    </source>
</evidence>
<feature type="compositionally biased region" description="Polar residues" evidence="6">
    <location>
        <begin position="161"/>
        <end position="170"/>
    </location>
</feature>
<dbReference type="PANTHER" id="PTHR31920">
    <property type="entry name" value="B3 DOMAIN-CONTAINING"/>
    <property type="match status" value="1"/>
</dbReference>
<evidence type="ECO:0000256" key="5">
    <source>
        <dbReference type="ARBA" id="ARBA00023242"/>
    </source>
</evidence>